<evidence type="ECO:0000256" key="2">
    <source>
        <dbReference type="ARBA" id="ARBA00023157"/>
    </source>
</evidence>
<keyword evidence="2" id="KW-1015">Disulfide bond</keyword>
<evidence type="ECO:0000313" key="6">
    <source>
        <dbReference type="EMBL" id="ROT67213.1"/>
    </source>
</evidence>
<dbReference type="PROSITE" id="PS50835">
    <property type="entry name" value="IG_LIKE"/>
    <property type="match status" value="2"/>
</dbReference>
<evidence type="ECO:0000256" key="4">
    <source>
        <dbReference type="SAM" id="MobiDB-lite"/>
    </source>
</evidence>
<keyword evidence="3" id="KW-0393">Immunoglobulin domain</keyword>
<dbReference type="Pfam" id="PF13927">
    <property type="entry name" value="Ig_3"/>
    <property type="match status" value="1"/>
</dbReference>
<dbReference type="InterPro" id="IPR007110">
    <property type="entry name" value="Ig-like_dom"/>
</dbReference>
<keyword evidence="7" id="KW-1185">Reference proteome</keyword>
<dbReference type="GO" id="GO:0008046">
    <property type="term" value="F:axon guidance receptor activity"/>
    <property type="evidence" value="ECO:0007669"/>
    <property type="project" value="TreeGrafter"/>
</dbReference>
<dbReference type="GO" id="GO:0007156">
    <property type="term" value="P:homophilic cell adhesion via plasma membrane adhesion molecules"/>
    <property type="evidence" value="ECO:0007669"/>
    <property type="project" value="TreeGrafter"/>
</dbReference>
<keyword evidence="1" id="KW-0732">Signal</keyword>
<dbReference type="InterPro" id="IPR003599">
    <property type="entry name" value="Ig_sub"/>
</dbReference>
<reference evidence="6 7" key="2">
    <citation type="submission" date="2019-01" db="EMBL/GenBank/DDBJ databases">
        <title>The decoding of complex shrimp genome reveals the adaptation for benthos swimmer, frequently molting mechanism and breeding impact on genome.</title>
        <authorList>
            <person name="Sun Y."/>
            <person name="Gao Y."/>
            <person name="Yu Y."/>
        </authorList>
    </citation>
    <scope>NUCLEOTIDE SEQUENCE [LARGE SCALE GENOMIC DNA]</scope>
    <source>
        <tissue evidence="6">Muscle</tissue>
    </source>
</reference>
<dbReference type="GO" id="GO:0030424">
    <property type="term" value="C:axon"/>
    <property type="evidence" value="ECO:0007669"/>
    <property type="project" value="TreeGrafter"/>
</dbReference>
<dbReference type="SMART" id="SM00408">
    <property type="entry name" value="IGc2"/>
    <property type="match status" value="2"/>
</dbReference>
<dbReference type="SUPFAM" id="SSF48726">
    <property type="entry name" value="Immunoglobulin"/>
    <property type="match status" value="2"/>
</dbReference>
<dbReference type="GO" id="GO:0050808">
    <property type="term" value="P:synapse organization"/>
    <property type="evidence" value="ECO:0007669"/>
    <property type="project" value="TreeGrafter"/>
</dbReference>
<dbReference type="Pfam" id="PF07679">
    <property type="entry name" value="I-set"/>
    <property type="match status" value="1"/>
</dbReference>
<dbReference type="InterPro" id="IPR013783">
    <property type="entry name" value="Ig-like_fold"/>
</dbReference>
<name>A0A3R7LZ63_PENVA</name>
<dbReference type="PANTHER" id="PTHR45080">
    <property type="entry name" value="CONTACTIN 5"/>
    <property type="match status" value="1"/>
</dbReference>
<dbReference type="AlphaFoldDB" id="A0A3R7LZ63"/>
<evidence type="ECO:0000256" key="3">
    <source>
        <dbReference type="ARBA" id="ARBA00023319"/>
    </source>
</evidence>
<accession>A0A3R7LZ63</accession>
<dbReference type="EMBL" id="QCYY01002832">
    <property type="protein sequence ID" value="ROT67213.1"/>
    <property type="molecule type" value="Genomic_DNA"/>
</dbReference>
<proteinExistence type="predicted"/>
<comment type="caution">
    <text evidence="6">The sequence shown here is derived from an EMBL/GenBank/DDBJ whole genome shotgun (WGS) entry which is preliminary data.</text>
</comment>
<dbReference type="InterPro" id="IPR036179">
    <property type="entry name" value="Ig-like_dom_sf"/>
</dbReference>
<dbReference type="Gene3D" id="2.60.40.10">
    <property type="entry name" value="Immunoglobulins"/>
    <property type="match status" value="2"/>
</dbReference>
<feature type="region of interest" description="Disordered" evidence="4">
    <location>
        <begin position="1"/>
        <end position="30"/>
    </location>
</feature>
<protein>
    <submittedName>
        <fullName evidence="6">Putative Down syndrome cell adhesion molecule-like protein Dscam2 isoform X45</fullName>
    </submittedName>
</protein>
<dbReference type="Proteomes" id="UP000283509">
    <property type="component" value="Unassembled WGS sequence"/>
</dbReference>
<dbReference type="GO" id="GO:0005886">
    <property type="term" value="C:plasma membrane"/>
    <property type="evidence" value="ECO:0007669"/>
    <property type="project" value="TreeGrafter"/>
</dbReference>
<evidence type="ECO:0000313" key="7">
    <source>
        <dbReference type="Proteomes" id="UP000283509"/>
    </source>
</evidence>
<sequence>MSKAEDSVDRETGDRRGREGPLLGAADGGAGRAGHIMATDSYTRVFCTATHRFDIAPHSSNPARVIVTGETMLSRPQLLLRRDIVRPWTREDILLPCVARGHPLPSIRWYYEDEARGRVDVTESGGRVRVVEGQLFLSGVTTQEAGHYLCIANNSAGTDSYRVNVQVRDRLSASVEPSLQRVDLGRPTSLTCRVSGTPVTSVTWYKDGRPLPRLPRVTTYDRTVHIGQVAREDGGMYQCLAKNDEDSTQAAPNLTSAVST</sequence>
<gene>
    <name evidence="6" type="ORF">C7M84_014710</name>
</gene>
<reference evidence="6 7" key="1">
    <citation type="submission" date="2018-04" db="EMBL/GenBank/DDBJ databases">
        <authorList>
            <person name="Zhang X."/>
            <person name="Yuan J."/>
            <person name="Li F."/>
            <person name="Xiang J."/>
        </authorList>
    </citation>
    <scope>NUCLEOTIDE SEQUENCE [LARGE SCALE GENOMIC DNA]</scope>
    <source>
        <tissue evidence="6">Muscle</tissue>
    </source>
</reference>
<dbReference type="FunFam" id="2.60.40.10:FF:000032">
    <property type="entry name" value="palladin isoform X1"/>
    <property type="match status" value="1"/>
</dbReference>
<feature type="domain" description="Ig-like" evidence="5">
    <location>
        <begin position="169"/>
        <end position="255"/>
    </location>
</feature>
<organism evidence="6 7">
    <name type="scientific">Penaeus vannamei</name>
    <name type="common">Whiteleg shrimp</name>
    <name type="synonym">Litopenaeus vannamei</name>
    <dbReference type="NCBI Taxonomy" id="6689"/>
    <lineage>
        <taxon>Eukaryota</taxon>
        <taxon>Metazoa</taxon>
        <taxon>Ecdysozoa</taxon>
        <taxon>Arthropoda</taxon>
        <taxon>Crustacea</taxon>
        <taxon>Multicrustacea</taxon>
        <taxon>Malacostraca</taxon>
        <taxon>Eumalacostraca</taxon>
        <taxon>Eucarida</taxon>
        <taxon>Decapoda</taxon>
        <taxon>Dendrobranchiata</taxon>
        <taxon>Penaeoidea</taxon>
        <taxon>Penaeidae</taxon>
        <taxon>Penaeus</taxon>
    </lineage>
</organism>
<feature type="compositionally biased region" description="Basic and acidic residues" evidence="4">
    <location>
        <begin position="1"/>
        <end position="19"/>
    </location>
</feature>
<dbReference type="GO" id="GO:0043025">
    <property type="term" value="C:neuronal cell body"/>
    <property type="evidence" value="ECO:0007669"/>
    <property type="project" value="TreeGrafter"/>
</dbReference>
<feature type="domain" description="Ig-like" evidence="5">
    <location>
        <begin position="76"/>
        <end position="166"/>
    </location>
</feature>
<dbReference type="InterPro" id="IPR003598">
    <property type="entry name" value="Ig_sub2"/>
</dbReference>
<dbReference type="InterPro" id="IPR050958">
    <property type="entry name" value="Cell_Adh-Cytoskel_Orgn"/>
</dbReference>
<dbReference type="PANTHER" id="PTHR45080:SF8">
    <property type="entry name" value="IG-LIKE DOMAIN-CONTAINING PROTEIN"/>
    <property type="match status" value="1"/>
</dbReference>
<evidence type="ECO:0000259" key="5">
    <source>
        <dbReference type="PROSITE" id="PS50835"/>
    </source>
</evidence>
<dbReference type="SMART" id="SM00409">
    <property type="entry name" value="IG"/>
    <property type="match status" value="2"/>
</dbReference>
<dbReference type="InterPro" id="IPR013098">
    <property type="entry name" value="Ig_I-set"/>
</dbReference>
<evidence type="ECO:0000256" key="1">
    <source>
        <dbReference type="ARBA" id="ARBA00022729"/>
    </source>
</evidence>